<evidence type="ECO:0000313" key="1">
    <source>
        <dbReference type="EMBL" id="OMJ94099.1"/>
    </source>
</evidence>
<keyword evidence="2" id="KW-1185">Reference proteome</keyword>
<gene>
    <name evidence="1" type="ORF">SteCoe_2727</name>
</gene>
<accession>A0A1R2CYL8</accession>
<evidence type="ECO:0000313" key="2">
    <source>
        <dbReference type="Proteomes" id="UP000187209"/>
    </source>
</evidence>
<dbReference type="AlphaFoldDB" id="A0A1R2CYL8"/>
<dbReference type="OrthoDB" id="324966at2759"/>
<reference evidence="1 2" key="1">
    <citation type="submission" date="2016-11" db="EMBL/GenBank/DDBJ databases">
        <title>The macronuclear genome of Stentor coeruleus: a giant cell with tiny introns.</title>
        <authorList>
            <person name="Slabodnick M."/>
            <person name="Ruby J.G."/>
            <person name="Reiff S.B."/>
            <person name="Swart E.C."/>
            <person name="Gosai S."/>
            <person name="Prabakaran S."/>
            <person name="Witkowska E."/>
            <person name="Larue G.E."/>
            <person name="Fisher S."/>
            <person name="Freeman R.M."/>
            <person name="Gunawardena J."/>
            <person name="Chu W."/>
            <person name="Stover N.A."/>
            <person name="Gregory B.D."/>
            <person name="Nowacki M."/>
            <person name="Derisi J."/>
            <person name="Roy S.W."/>
            <person name="Marshall W.F."/>
            <person name="Sood P."/>
        </authorList>
    </citation>
    <scope>NUCLEOTIDE SEQUENCE [LARGE SCALE GENOMIC DNA]</scope>
    <source>
        <strain evidence="1">WM001</strain>
    </source>
</reference>
<dbReference type="Proteomes" id="UP000187209">
    <property type="component" value="Unassembled WGS sequence"/>
</dbReference>
<organism evidence="1 2">
    <name type="scientific">Stentor coeruleus</name>
    <dbReference type="NCBI Taxonomy" id="5963"/>
    <lineage>
        <taxon>Eukaryota</taxon>
        <taxon>Sar</taxon>
        <taxon>Alveolata</taxon>
        <taxon>Ciliophora</taxon>
        <taxon>Postciliodesmatophora</taxon>
        <taxon>Heterotrichea</taxon>
        <taxon>Heterotrichida</taxon>
        <taxon>Stentoridae</taxon>
        <taxon>Stentor</taxon>
    </lineage>
</organism>
<name>A0A1R2CYL8_9CILI</name>
<protein>
    <submittedName>
        <fullName evidence="1">Uncharacterized protein</fullName>
    </submittedName>
</protein>
<comment type="caution">
    <text evidence="1">The sequence shown here is derived from an EMBL/GenBank/DDBJ whole genome shotgun (WGS) entry which is preliminary data.</text>
</comment>
<dbReference type="EMBL" id="MPUH01000031">
    <property type="protein sequence ID" value="OMJ94099.1"/>
    <property type="molecule type" value="Genomic_DNA"/>
</dbReference>
<proteinExistence type="predicted"/>
<sequence length="186" mass="21910">MGCISVRKIKSTMLTRSETLFNTSLSQTRGNFLSQIINLHSLRLKCNKGIENSIRKKNRQVAVLLKLKQIYIDSKLHELREMISQVDFCIENFSECQRSKKTIMKLINEENQELEHDLLKDDVNLLLTNSKDYIENIKKDIRKLHLNEKSAEIEVEHLLQVSFVENDSEGKFKRRKYSRVERNIIC</sequence>